<reference evidence="1" key="1">
    <citation type="submission" date="2016-02" db="EMBL/GenBank/DDBJ databases">
        <title>Draft Genome Sequence of Sporotomaculum syntrophicum Strain FB, a Syntrophic Benzoate Degrader.</title>
        <authorList>
            <person name="Nobu M.K."/>
            <person name="Narihiro T."/>
            <person name="Qiu Y.-L."/>
            <person name="Ohashi A."/>
            <person name="Liu W.-T."/>
            <person name="Yuji S."/>
        </authorList>
    </citation>
    <scope>NUCLEOTIDE SEQUENCE</scope>
    <source>
        <strain evidence="1">FB</strain>
    </source>
</reference>
<dbReference type="Pfam" id="PF05991">
    <property type="entry name" value="NYN_YacP"/>
    <property type="match status" value="1"/>
</dbReference>
<dbReference type="CDD" id="cd10912">
    <property type="entry name" value="PIN_YacP-like"/>
    <property type="match status" value="1"/>
</dbReference>
<sequence length="170" mass="19803">MNEYIVVDGYNVVHAWPELNVLANENLEHARDKLVDILANYAGFSGDRVVLVFDAHSVKGNVERYEEVNGVQIFYTREEETADSMIERLVGDIPNDGNIRVVTSDWEEQRVIFGRGAYRMTPGELLTRVGDMRKESQQRLTRNDYTDSYLENRLAGHIRQILEQWRRKKE</sequence>
<dbReference type="Proteomes" id="UP000798488">
    <property type="component" value="Unassembled WGS sequence"/>
</dbReference>
<dbReference type="PANTHER" id="PTHR34547:SF1">
    <property type="entry name" value="YACP-LIKE NYN DOMAIN PROTEIN"/>
    <property type="match status" value="1"/>
</dbReference>
<accession>A0A9D3AV86</accession>
<gene>
    <name evidence="1" type="ORF">SPSYN_03041</name>
</gene>
<evidence type="ECO:0000313" key="2">
    <source>
        <dbReference type="Proteomes" id="UP000798488"/>
    </source>
</evidence>
<protein>
    <submittedName>
        <fullName evidence="1">YacP-like NYN domain protein</fullName>
    </submittedName>
</protein>
<dbReference type="OrthoDB" id="9792160at2"/>
<proteinExistence type="predicted"/>
<keyword evidence="2" id="KW-1185">Reference proteome</keyword>
<comment type="caution">
    <text evidence="1">The sequence shown here is derived from an EMBL/GenBank/DDBJ whole genome shotgun (WGS) entry which is preliminary data.</text>
</comment>
<name>A0A9D3AV86_9FIRM</name>
<dbReference type="EMBL" id="LSRS01000010">
    <property type="protein sequence ID" value="KAF1083770.1"/>
    <property type="molecule type" value="Genomic_DNA"/>
</dbReference>
<organism evidence="1 2">
    <name type="scientific">Sporotomaculum syntrophicum</name>
    <dbReference type="NCBI Taxonomy" id="182264"/>
    <lineage>
        <taxon>Bacteria</taxon>
        <taxon>Bacillati</taxon>
        <taxon>Bacillota</taxon>
        <taxon>Clostridia</taxon>
        <taxon>Eubacteriales</taxon>
        <taxon>Desulfallaceae</taxon>
        <taxon>Sporotomaculum</taxon>
    </lineage>
</organism>
<evidence type="ECO:0000313" key="1">
    <source>
        <dbReference type="EMBL" id="KAF1083770.1"/>
    </source>
</evidence>
<dbReference type="InterPro" id="IPR010298">
    <property type="entry name" value="YacP-like"/>
</dbReference>
<dbReference type="PANTHER" id="PTHR34547">
    <property type="entry name" value="YACP-LIKE NYN DOMAIN PROTEIN"/>
    <property type="match status" value="1"/>
</dbReference>
<dbReference type="AlphaFoldDB" id="A0A9D3AV86"/>